<feature type="transmembrane region" description="Helical" evidence="2">
    <location>
        <begin position="230"/>
        <end position="250"/>
    </location>
</feature>
<dbReference type="PANTHER" id="PTHR31325">
    <property type="entry name" value="OS01G0798800 PROTEIN-RELATED"/>
    <property type="match status" value="1"/>
</dbReference>
<evidence type="ECO:0000256" key="2">
    <source>
        <dbReference type="SAM" id="Phobius"/>
    </source>
</evidence>
<dbReference type="EMBL" id="OZ075115">
    <property type="protein sequence ID" value="CAL5067192.1"/>
    <property type="molecule type" value="Genomic_DNA"/>
</dbReference>
<feature type="transmembrane region" description="Helical" evidence="2">
    <location>
        <begin position="145"/>
        <end position="167"/>
    </location>
</feature>
<keyword evidence="2" id="KW-0812">Transmembrane</keyword>
<keyword evidence="2" id="KW-1133">Transmembrane helix</keyword>
<dbReference type="InterPro" id="IPR025315">
    <property type="entry name" value="DUF4220"/>
</dbReference>
<evidence type="ECO:0000256" key="1">
    <source>
        <dbReference type="SAM" id="MobiDB-lite"/>
    </source>
</evidence>
<dbReference type="AlphaFoldDB" id="A0ABC9F153"/>
<accession>A0ABC9F153</accession>
<gene>
    <name evidence="4" type="ORF">URODEC1_LOCUS100853</name>
</gene>
<feature type="transmembrane region" description="Helical" evidence="2">
    <location>
        <begin position="480"/>
        <end position="505"/>
    </location>
</feature>
<keyword evidence="5" id="KW-1185">Reference proteome</keyword>
<protein>
    <recommendedName>
        <fullName evidence="3">DUF4220 domain-containing protein</fullName>
    </recommendedName>
</protein>
<feature type="transmembrane region" description="Helical" evidence="2">
    <location>
        <begin position="289"/>
        <end position="313"/>
    </location>
</feature>
<evidence type="ECO:0000313" key="5">
    <source>
        <dbReference type="Proteomes" id="UP001497457"/>
    </source>
</evidence>
<keyword evidence="2" id="KW-0472">Membrane</keyword>
<feature type="compositionally biased region" description="Low complexity" evidence="1">
    <location>
        <begin position="26"/>
        <end position="36"/>
    </location>
</feature>
<organism evidence="4 5">
    <name type="scientific">Urochloa decumbens</name>
    <dbReference type="NCBI Taxonomy" id="240449"/>
    <lineage>
        <taxon>Eukaryota</taxon>
        <taxon>Viridiplantae</taxon>
        <taxon>Streptophyta</taxon>
        <taxon>Embryophyta</taxon>
        <taxon>Tracheophyta</taxon>
        <taxon>Spermatophyta</taxon>
        <taxon>Magnoliopsida</taxon>
        <taxon>Liliopsida</taxon>
        <taxon>Poales</taxon>
        <taxon>Poaceae</taxon>
        <taxon>PACMAD clade</taxon>
        <taxon>Panicoideae</taxon>
        <taxon>Panicodae</taxon>
        <taxon>Paniceae</taxon>
        <taxon>Melinidinae</taxon>
        <taxon>Urochloa</taxon>
    </lineage>
</organism>
<evidence type="ECO:0000259" key="3">
    <source>
        <dbReference type="Pfam" id="PF13968"/>
    </source>
</evidence>
<evidence type="ECO:0000313" key="4">
    <source>
        <dbReference type="EMBL" id="CAL5067192.1"/>
    </source>
</evidence>
<name>A0ABC9F153_9POAL</name>
<feature type="transmembrane region" description="Helical" evidence="2">
    <location>
        <begin position="262"/>
        <end position="283"/>
    </location>
</feature>
<reference evidence="4" key="1">
    <citation type="submission" date="2024-10" db="EMBL/GenBank/DDBJ databases">
        <authorList>
            <person name="Ryan C."/>
        </authorList>
    </citation>
    <scope>NUCLEOTIDE SEQUENCE [LARGE SCALE GENOMIC DNA]</scope>
</reference>
<dbReference type="InterPro" id="IPR007658">
    <property type="entry name" value="DUF594"/>
</dbReference>
<feature type="domain" description="DUF4220" evidence="3">
    <location>
        <begin position="185"/>
        <end position="623"/>
    </location>
</feature>
<feature type="region of interest" description="Disordered" evidence="1">
    <location>
        <begin position="1"/>
        <end position="36"/>
    </location>
</feature>
<feature type="transmembrane region" description="Helical" evidence="2">
    <location>
        <begin position="179"/>
        <end position="196"/>
    </location>
</feature>
<feature type="transmembrane region" description="Helical" evidence="2">
    <location>
        <begin position="548"/>
        <end position="570"/>
    </location>
</feature>
<sequence length="883" mass="99135">MRTPPSLELCTTPPNPNPALTKRSSRSLPSSHSQSPHLPKVCRTIVSHHLNLSLIPGGCCPSNAQHPSNPLQSARELAINKTSSAAAVECPQATDKLALPVAYMAWENTTTNFYNRAALQKHVANISCPHEFLETFYRNMGRKMWQVNTMILTNAILAGVIVVIGACAKKYRYHPLARFIFLGATTLFLPIITYVVPSIGTNNNDYISEDEHGFSPSAATCHGGFHQYSVVSWAFLVQIVVVNTSIIVAVDDREGRNKGPPVRLLFQGFWTLYLGISTMGPILNNMWQLHLELMLFTIFFAKIVVKCLAFIIARRSLAFGRNPRLIFGHMIQLQLQEEGQLGEPLAGDVDVPPPPLLVMGEESLEAEMQPLGYLFTDVSALTNNTGLVTIDKVWQLDDMLAISRPQIKDICLSFSLFKLLRCRFARYELANTSSVRTINFFWSLLLEEGKHGRVFGMITDELSFVHDYYFSSLPVSYSRYWLPILSVSTSLLCIGYCLVAASFIIKGIVSDWEPKYKHQMRCVFWCSERHSISTSNHKHFGFFLFDDIPLIILLSLVVISEVMYIMSYICSNWTKVALISHHIKHASLQNCCPRMQKWFGLLLKHKCRLLKYWDEKIGQGSVLVVHPRTTPLLVLRRLLGLPDLDRSVKIPEAVKVCIIRALRSYRSNGHHLSNGTGSLRQSTVGERFLWACSSISTSDIILTWHIATCILELRHPYRYDFLPEFDNKITATHLSRYCAYLMAWSPELLPDNEEWSSSLYAVVKKNAKCALALVGCSSWGSLAPEVEYQRVIQLLSANSNHAILRNGVMLGEQLVELIEGEQAAWMVLAEFWSEMILYIASSDNVKGHLEAIARGGELITLLWALLTHAGITSQPSTASACVV</sequence>
<dbReference type="Pfam" id="PF04578">
    <property type="entry name" value="DUF594"/>
    <property type="match status" value="1"/>
</dbReference>
<dbReference type="Proteomes" id="UP001497457">
    <property type="component" value="Chromosome 5rd"/>
</dbReference>
<proteinExistence type="predicted"/>
<dbReference type="Pfam" id="PF13968">
    <property type="entry name" value="DUF4220"/>
    <property type="match status" value="1"/>
</dbReference>